<feature type="region of interest" description="Disordered" evidence="10">
    <location>
        <begin position="125"/>
        <end position="202"/>
    </location>
</feature>
<keyword evidence="6" id="KW-0238">DNA-binding</keyword>
<keyword evidence="9" id="KW-1135">Mitochondrion nucleoid</keyword>
<evidence type="ECO:0000256" key="10">
    <source>
        <dbReference type="SAM" id="MobiDB-lite"/>
    </source>
</evidence>
<evidence type="ECO:0000256" key="8">
    <source>
        <dbReference type="ARBA" id="ARBA00023204"/>
    </source>
</evidence>
<reference evidence="11" key="2">
    <citation type="submission" date="2020-04" db="EMBL/GenBank/DDBJ databases">
        <authorList>
            <person name="Santos R.A.C."/>
            <person name="Steenwyk J.L."/>
            <person name="Rivero-Menendez O."/>
            <person name="Mead M.E."/>
            <person name="Silva L.P."/>
            <person name="Bastos R.W."/>
            <person name="Alastruey-Izquierdo A."/>
            <person name="Goldman G.H."/>
            <person name="Rokas A."/>
        </authorList>
    </citation>
    <scope>NUCLEOTIDE SEQUENCE</scope>
    <source>
        <strain evidence="11">CNM-CM8927</strain>
    </source>
</reference>
<evidence type="ECO:0000256" key="4">
    <source>
        <dbReference type="ARBA" id="ARBA00022763"/>
    </source>
</evidence>
<feature type="compositionally biased region" description="Low complexity" evidence="10">
    <location>
        <begin position="126"/>
        <end position="138"/>
    </location>
</feature>
<comment type="subcellular location">
    <subcellularLocation>
        <location evidence="1">Mitochondrion matrix</location>
        <location evidence="1">Mitochondrion nucleoid</location>
    </subcellularLocation>
</comment>
<name>A0AAN6BU11_ASPLE</name>
<evidence type="ECO:0000256" key="9">
    <source>
        <dbReference type="ARBA" id="ARBA00023271"/>
    </source>
</evidence>
<dbReference type="Pfam" id="PF06420">
    <property type="entry name" value="Mgm101p"/>
    <property type="match status" value="1"/>
</dbReference>
<dbReference type="GO" id="GO:0036297">
    <property type="term" value="P:interstrand cross-link repair"/>
    <property type="evidence" value="ECO:0007669"/>
    <property type="project" value="TreeGrafter"/>
</dbReference>
<evidence type="ECO:0000313" key="12">
    <source>
        <dbReference type="Proteomes" id="UP000649114"/>
    </source>
</evidence>
<evidence type="ECO:0000256" key="1">
    <source>
        <dbReference type="ARBA" id="ARBA00004436"/>
    </source>
</evidence>
<keyword evidence="4" id="KW-0227">DNA damage</keyword>
<evidence type="ECO:0000313" key="11">
    <source>
        <dbReference type="EMBL" id="KAF4210042.1"/>
    </source>
</evidence>
<keyword evidence="7" id="KW-0496">Mitochondrion</keyword>
<keyword evidence="5" id="KW-0809">Transit peptide</keyword>
<evidence type="ECO:0000256" key="6">
    <source>
        <dbReference type="ARBA" id="ARBA00023125"/>
    </source>
</evidence>
<keyword evidence="8" id="KW-0234">DNA repair</keyword>
<comment type="similarity">
    <text evidence="2">Belongs to the MGM101 family.</text>
</comment>
<gene>
    <name evidence="11" type="ORF">CNMCM8927_003307</name>
</gene>
<dbReference type="GO" id="GO:0003697">
    <property type="term" value="F:single-stranded DNA binding"/>
    <property type="evidence" value="ECO:0007669"/>
    <property type="project" value="InterPro"/>
</dbReference>
<reference evidence="11" key="1">
    <citation type="journal article" date="2020" name="bioRxiv">
        <title>Genomic and phenotypic heterogeneity of clinical isolates of the human pathogens Aspergillus fumigatus, Aspergillus lentulus and Aspergillus fumigatiaffinis.</title>
        <authorList>
            <person name="dos Santos R.A.C."/>
            <person name="Steenwyk J.L."/>
            <person name="Rivero-Menendez O."/>
            <person name="Mead M.E."/>
            <person name="Silva L.P."/>
            <person name="Bastos R.W."/>
            <person name="Alastruey-Izquierdo A."/>
            <person name="Goldman G.H."/>
            <person name="Rokas A."/>
        </authorList>
    </citation>
    <scope>NUCLEOTIDE SEQUENCE</scope>
    <source>
        <strain evidence="11">CNM-CM8927</strain>
    </source>
</reference>
<proteinExistence type="inferred from homology"/>
<feature type="region of interest" description="Disordered" evidence="10">
    <location>
        <begin position="1"/>
        <end position="20"/>
    </location>
</feature>
<evidence type="ECO:0000256" key="3">
    <source>
        <dbReference type="ARBA" id="ARBA00013628"/>
    </source>
</evidence>
<dbReference type="EMBL" id="JAAAPU010000001">
    <property type="protein sequence ID" value="KAF4210042.1"/>
    <property type="molecule type" value="Genomic_DNA"/>
</dbReference>
<dbReference type="Proteomes" id="UP000649114">
    <property type="component" value="Unassembled WGS sequence"/>
</dbReference>
<protein>
    <recommendedName>
        <fullName evidence="3">Mitochondrial genome maintenance protein MGM101</fullName>
    </recommendedName>
</protein>
<dbReference type="PANTHER" id="PTHR31404:SF0">
    <property type="entry name" value="MITOCHONDRIAL GENOME MAINTENANCE PROTEIN MGM101"/>
    <property type="match status" value="1"/>
</dbReference>
<accession>A0AAN6BU11</accession>
<comment type="caution">
    <text evidence="11">The sequence shown here is derived from an EMBL/GenBank/DDBJ whole genome shotgun (WGS) entry which is preliminary data.</text>
</comment>
<feature type="compositionally biased region" description="Low complexity" evidence="10">
    <location>
        <begin position="146"/>
        <end position="164"/>
    </location>
</feature>
<dbReference type="PANTHER" id="PTHR31404">
    <property type="entry name" value="MITOCHONDRIAL GENOME MAINTENANCE PROTEIN MGM101"/>
    <property type="match status" value="1"/>
</dbReference>
<dbReference type="GO" id="GO:0000725">
    <property type="term" value="P:recombinational repair"/>
    <property type="evidence" value="ECO:0007669"/>
    <property type="project" value="TreeGrafter"/>
</dbReference>
<evidence type="ECO:0000256" key="5">
    <source>
        <dbReference type="ARBA" id="ARBA00022946"/>
    </source>
</evidence>
<organism evidence="11 12">
    <name type="scientific">Aspergillus lentulus</name>
    <dbReference type="NCBI Taxonomy" id="293939"/>
    <lineage>
        <taxon>Eukaryota</taxon>
        <taxon>Fungi</taxon>
        <taxon>Dikarya</taxon>
        <taxon>Ascomycota</taxon>
        <taxon>Pezizomycotina</taxon>
        <taxon>Eurotiomycetes</taxon>
        <taxon>Eurotiomycetidae</taxon>
        <taxon>Eurotiales</taxon>
        <taxon>Aspergillaceae</taxon>
        <taxon>Aspergillus</taxon>
        <taxon>Aspergillus subgen. Fumigati</taxon>
    </lineage>
</organism>
<dbReference type="AlphaFoldDB" id="A0AAN6BU11"/>
<feature type="compositionally biased region" description="Polar residues" evidence="10">
    <location>
        <begin position="177"/>
        <end position="187"/>
    </location>
</feature>
<dbReference type="InterPro" id="IPR009446">
    <property type="entry name" value="Mgm101"/>
</dbReference>
<dbReference type="GO" id="GO:0000262">
    <property type="term" value="C:mitochondrial chromosome"/>
    <property type="evidence" value="ECO:0007669"/>
    <property type="project" value="InterPro"/>
</dbReference>
<sequence length="380" mass="42650">MSKKEDKPAVVPEVDDDEPDEWDKRIFSTGCAVEQDKMNDCYFTKKDWRLCKDEDLGIEADGRDVKLSPQEKTQQRTILNHTITMASSHMRRSLRLLESTSFTRLPSRLTSRSTTQHILALTRSITNNNNPATRTAPKTPIPSTPTLPAKTSTSSSTAPASTPTTDDRTARILAPTPTHQTTTNISKTGLADAPLSPDSPPEEKIDWTRSFHGLSAAPFPKEVADILLAEVDPEEVEIKPDGILYLPEIKYRRILNRAFGPGGWGLVPRSESIVTPRTVTREYALVCNGRLVSVARGEQDYFTPDGIPTATEGCRSNALVRCCKDLGIASELWDPRWIRKFKAQYTREAFVEHVVNKKRTKIWVRKDDQVSYPWKETGTK</sequence>
<evidence type="ECO:0000256" key="7">
    <source>
        <dbReference type="ARBA" id="ARBA00023128"/>
    </source>
</evidence>
<evidence type="ECO:0000256" key="2">
    <source>
        <dbReference type="ARBA" id="ARBA00007053"/>
    </source>
</evidence>